<organism evidence="8 9">
    <name type="scientific">Rhizobium metallidurans</name>
    <dbReference type="NCBI Taxonomy" id="1265931"/>
    <lineage>
        <taxon>Bacteria</taxon>
        <taxon>Pseudomonadati</taxon>
        <taxon>Pseudomonadota</taxon>
        <taxon>Alphaproteobacteria</taxon>
        <taxon>Hyphomicrobiales</taxon>
        <taxon>Rhizobiaceae</taxon>
        <taxon>Rhizobium/Agrobacterium group</taxon>
        <taxon>Rhizobium</taxon>
    </lineage>
</organism>
<comment type="subcellular location">
    <subcellularLocation>
        <location evidence="1">Cell membrane</location>
        <topology evidence="1">Multi-pass membrane protein</topology>
    </subcellularLocation>
</comment>
<dbReference type="Pfam" id="PF13440">
    <property type="entry name" value="Polysacc_synt_3"/>
    <property type="match status" value="1"/>
</dbReference>
<dbReference type="InterPro" id="IPR000073">
    <property type="entry name" value="AB_hydrolase_1"/>
</dbReference>
<gene>
    <name evidence="8" type="ORF">GGQ67_001956</name>
</gene>
<name>A0A7W6GB08_9HYPH</name>
<keyword evidence="2" id="KW-1003">Cell membrane</keyword>
<feature type="transmembrane region" description="Helical" evidence="6">
    <location>
        <begin position="121"/>
        <end position="143"/>
    </location>
</feature>
<reference evidence="8 9" key="1">
    <citation type="submission" date="2020-08" db="EMBL/GenBank/DDBJ databases">
        <title>Genomic Encyclopedia of Type Strains, Phase IV (KMG-IV): sequencing the most valuable type-strain genomes for metagenomic binning, comparative biology and taxonomic classification.</title>
        <authorList>
            <person name="Goeker M."/>
        </authorList>
    </citation>
    <scope>NUCLEOTIDE SEQUENCE [LARGE SCALE GENOMIC DNA]</scope>
    <source>
        <strain evidence="8 9">DSM 26575</strain>
    </source>
</reference>
<keyword evidence="5 6" id="KW-0472">Membrane</keyword>
<dbReference type="InterPro" id="IPR050833">
    <property type="entry name" value="Poly_Biosynth_Transport"/>
</dbReference>
<feature type="transmembrane region" description="Helical" evidence="6">
    <location>
        <begin position="84"/>
        <end position="109"/>
    </location>
</feature>
<feature type="domain" description="AB hydrolase-1" evidence="7">
    <location>
        <begin position="837"/>
        <end position="1089"/>
    </location>
</feature>
<feature type="transmembrane region" description="Helical" evidence="6">
    <location>
        <begin position="180"/>
        <end position="199"/>
    </location>
</feature>
<dbReference type="Pfam" id="PF12697">
    <property type="entry name" value="Abhydrolase_6"/>
    <property type="match status" value="1"/>
</dbReference>
<feature type="transmembrane region" description="Helical" evidence="6">
    <location>
        <begin position="365"/>
        <end position="384"/>
    </location>
</feature>
<keyword evidence="4 6" id="KW-1133">Transmembrane helix</keyword>
<dbReference type="PANTHER" id="PTHR30250">
    <property type="entry name" value="PST FAMILY PREDICTED COLANIC ACID TRANSPORTER"/>
    <property type="match status" value="1"/>
</dbReference>
<sequence length="1102" mass="118609">MSKGIIANSVMNGAAGMLLLITGFLSSIITARLLGPEANGIIAFSLWLVVTGASIAELGSSITLSKTLPQLQAEGFDARRRLGFASLLVTVMLCSTLFLLGLYALFFLTSEKMHWAKTTPSIAYVTAALFFVQAIGSFVKFYLIGERRLTDFFKLAMGVCLLQLIGVGAGAVLYGVEGVLVGYLLGQMVFFIATIPILMTPRDRCGVPLKYLAASSMLLSAQFLIDSIFLNRLELLFLQQFWSVEMVGFYAVGLSIANIALQLPIQMTGSLLPYYSERRHSSDDRSLPVEVFAAVTRSMAYIILPMSLGLAAISSELVREVFGEAFARSGTVVALLALAAPAYTFMQTLSLYLLSMDRARDRLKVSVVAAVVMTLGCLAVVPFFAAEGAAMVRIGVFTIMCILMVRLTGFGSQLSGLYVTLFKTLAAAALCAVIALGILHYINGSIGLVLAVVLGGAGYIVALKLLKAIPQEDADVMLSIVDKLPASIRKSASKAIAFVAPSSSKTARDEPIEITVETGLAEGAGNEAALPFAFDGTIGLFKPENAGVAKRSTAVLFVNPWGLEEMCSRRFFRVTAEHFAALGVPSLRFDYPGAGDALDIDDTVGLAIWEDAIRDAAARLKQLSGCSRIIIVAQGLGAALAQRTAPSIEGVDAIALLGPVVNGRAYLRELRAWATFINHHLGLGEDAIPEGKHMIAGLQMPDGIAAELSKVRIAAPEMLAAQRYFILERPERADDTTLADNLTALGATVEQFTFKGYDRLISDPVFSRTPMEVVETLAQWVGEHTSADPAATPSATAVDVQSLSGDGFEEVPVRFGAFNHLVGIVTRPVGRPRGNSVVFLSTAYDRQSGWGRAITDMARGLARQGVASIRFDSANVGDSPPRPDAPDQILYSATQNADAQAALDLLEGMVPGPLMVAGRCSGGYVAIRSAVDDVRVKAAVSINPFVYYWDPNQPVERKHVVSVPRSFEDYGQRLSSFATVKRLVKGDIDVLAATRNVIIAFSRRMSVRIAPLLEYLPSRRHTASEVKKSFITVGKRKVPLTLIYSEGDVGLEHMYFHFGPGGRKFERHPNVRLVMLPEADHNLTPPEARKTVFAEIARLAKA</sequence>
<keyword evidence="8" id="KW-0378">Hydrolase</keyword>
<dbReference type="GO" id="GO:0016787">
    <property type="term" value="F:hydrolase activity"/>
    <property type="evidence" value="ECO:0007669"/>
    <property type="project" value="UniProtKB-KW"/>
</dbReference>
<evidence type="ECO:0000256" key="5">
    <source>
        <dbReference type="ARBA" id="ARBA00023136"/>
    </source>
</evidence>
<evidence type="ECO:0000256" key="2">
    <source>
        <dbReference type="ARBA" id="ARBA00022475"/>
    </source>
</evidence>
<evidence type="ECO:0000256" key="4">
    <source>
        <dbReference type="ARBA" id="ARBA00022989"/>
    </source>
</evidence>
<dbReference type="Gene3D" id="3.40.50.1820">
    <property type="entry name" value="alpha/beta hydrolase"/>
    <property type="match status" value="2"/>
</dbReference>
<evidence type="ECO:0000256" key="6">
    <source>
        <dbReference type="SAM" id="Phobius"/>
    </source>
</evidence>
<feature type="transmembrane region" description="Helical" evidence="6">
    <location>
        <begin position="12"/>
        <end position="35"/>
    </location>
</feature>
<protein>
    <submittedName>
        <fullName evidence="8">O-antigen/teichoic acid export membrane protein/alpha-beta hydrolase superfamily lysophospholipase</fullName>
    </submittedName>
</protein>
<dbReference type="Proteomes" id="UP000582090">
    <property type="component" value="Unassembled WGS sequence"/>
</dbReference>
<evidence type="ECO:0000256" key="1">
    <source>
        <dbReference type="ARBA" id="ARBA00004651"/>
    </source>
</evidence>
<dbReference type="PANTHER" id="PTHR30250:SF11">
    <property type="entry name" value="O-ANTIGEN TRANSPORTER-RELATED"/>
    <property type="match status" value="1"/>
</dbReference>
<feature type="transmembrane region" description="Helical" evidence="6">
    <location>
        <begin position="333"/>
        <end position="353"/>
    </location>
</feature>
<feature type="transmembrane region" description="Helical" evidence="6">
    <location>
        <begin position="287"/>
        <end position="313"/>
    </location>
</feature>
<dbReference type="EMBL" id="JACIDW010000004">
    <property type="protein sequence ID" value="MBB3964299.1"/>
    <property type="molecule type" value="Genomic_DNA"/>
</dbReference>
<feature type="transmembrane region" description="Helical" evidence="6">
    <location>
        <begin position="250"/>
        <end position="275"/>
    </location>
</feature>
<evidence type="ECO:0000259" key="7">
    <source>
        <dbReference type="Pfam" id="PF12697"/>
    </source>
</evidence>
<dbReference type="GO" id="GO:0005886">
    <property type="term" value="C:plasma membrane"/>
    <property type="evidence" value="ECO:0007669"/>
    <property type="project" value="UniProtKB-SubCell"/>
</dbReference>
<feature type="transmembrane region" description="Helical" evidence="6">
    <location>
        <begin position="448"/>
        <end position="466"/>
    </location>
</feature>
<feature type="transmembrane region" description="Helical" evidence="6">
    <location>
        <begin position="41"/>
        <end position="64"/>
    </location>
</feature>
<dbReference type="SUPFAM" id="SSF53474">
    <property type="entry name" value="alpha/beta-Hydrolases"/>
    <property type="match status" value="2"/>
</dbReference>
<evidence type="ECO:0000256" key="3">
    <source>
        <dbReference type="ARBA" id="ARBA00022692"/>
    </source>
</evidence>
<evidence type="ECO:0000313" key="8">
    <source>
        <dbReference type="EMBL" id="MBB3964299.1"/>
    </source>
</evidence>
<keyword evidence="3 6" id="KW-0812">Transmembrane</keyword>
<feature type="transmembrane region" description="Helical" evidence="6">
    <location>
        <begin position="421"/>
        <end position="442"/>
    </location>
</feature>
<feature type="transmembrane region" description="Helical" evidence="6">
    <location>
        <begin position="155"/>
        <end position="174"/>
    </location>
</feature>
<feature type="transmembrane region" description="Helical" evidence="6">
    <location>
        <begin position="211"/>
        <end position="230"/>
    </location>
</feature>
<proteinExistence type="predicted"/>
<comment type="caution">
    <text evidence="8">The sequence shown here is derived from an EMBL/GenBank/DDBJ whole genome shotgun (WGS) entry which is preliminary data.</text>
</comment>
<keyword evidence="9" id="KW-1185">Reference proteome</keyword>
<dbReference type="AlphaFoldDB" id="A0A7W6GB08"/>
<accession>A0A7W6GB08</accession>
<dbReference type="InterPro" id="IPR029058">
    <property type="entry name" value="AB_hydrolase_fold"/>
</dbReference>
<evidence type="ECO:0000313" key="9">
    <source>
        <dbReference type="Proteomes" id="UP000582090"/>
    </source>
</evidence>
<dbReference type="RefSeq" id="WP_183899940.1">
    <property type="nucleotide sequence ID" value="NZ_JACIDW010000004.1"/>
</dbReference>